<accession>A0A8J3XA09</accession>
<comment type="caution">
    <text evidence="2">The sequence shown here is derived from an EMBL/GenBank/DDBJ whole genome shotgun (WGS) entry which is preliminary data.</text>
</comment>
<name>A0A8J3XA09_9ACTN</name>
<evidence type="ECO:0000313" key="3">
    <source>
        <dbReference type="Proteomes" id="UP000650628"/>
    </source>
</evidence>
<protein>
    <submittedName>
        <fullName evidence="2">Uncharacterized protein</fullName>
    </submittedName>
</protein>
<dbReference type="EMBL" id="BOOO01000035">
    <property type="protein sequence ID" value="GII32569.1"/>
    <property type="molecule type" value="Genomic_DNA"/>
</dbReference>
<sequence>MVWKLRLIVSKAMLTIVVSRNTTKAPRLPRISTQSARRPAVDGSGAPDAPITPDAPGAPDLSDAPRSACPAAAGSEMDIRLPIE</sequence>
<evidence type="ECO:0000256" key="1">
    <source>
        <dbReference type="SAM" id="MobiDB-lite"/>
    </source>
</evidence>
<dbReference type="Proteomes" id="UP000650628">
    <property type="component" value="Unassembled WGS sequence"/>
</dbReference>
<evidence type="ECO:0000313" key="2">
    <source>
        <dbReference type="EMBL" id="GII32569.1"/>
    </source>
</evidence>
<proteinExistence type="predicted"/>
<keyword evidence="3" id="KW-1185">Reference proteome</keyword>
<organism evidence="2 3">
    <name type="scientific">Planotetraspora mira</name>
    <dbReference type="NCBI Taxonomy" id="58121"/>
    <lineage>
        <taxon>Bacteria</taxon>
        <taxon>Bacillati</taxon>
        <taxon>Actinomycetota</taxon>
        <taxon>Actinomycetes</taxon>
        <taxon>Streptosporangiales</taxon>
        <taxon>Streptosporangiaceae</taxon>
        <taxon>Planotetraspora</taxon>
    </lineage>
</organism>
<dbReference type="AlphaFoldDB" id="A0A8J3XA09"/>
<feature type="region of interest" description="Disordered" evidence="1">
    <location>
        <begin position="24"/>
        <end position="84"/>
    </location>
</feature>
<reference evidence="2 3" key="1">
    <citation type="submission" date="2021-01" db="EMBL/GenBank/DDBJ databases">
        <title>Whole genome shotgun sequence of Planotetraspora mira NBRC 15435.</title>
        <authorList>
            <person name="Komaki H."/>
            <person name="Tamura T."/>
        </authorList>
    </citation>
    <scope>NUCLEOTIDE SEQUENCE [LARGE SCALE GENOMIC DNA]</scope>
    <source>
        <strain evidence="2 3">NBRC 15435</strain>
    </source>
</reference>
<gene>
    <name evidence="2" type="ORF">Pmi06nite_60110</name>
</gene>